<dbReference type="PANTHER" id="PTHR13887:SF14">
    <property type="entry name" value="DISULFIDE BOND FORMATION PROTEIN D"/>
    <property type="match status" value="1"/>
</dbReference>
<keyword evidence="3" id="KW-0560">Oxidoreductase</keyword>
<evidence type="ECO:0000256" key="6">
    <source>
        <dbReference type="SAM" id="Coils"/>
    </source>
</evidence>
<dbReference type="InterPro" id="IPR012336">
    <property type="entry name" value="Thioredoxin-like_fold"/>
</dbReference>
<evidence type="ECO:0000256" key="5">
    <source>
        <dbReference type="ARBA" id="ARBA00023284"/>
    </source>
</evidence>
<dbReference type="SUPFAM" id="SSF52833">
    <property type="entry name" value="Thioredoxin-like"/>
    <property type="match status" value="1"/>
</dbReference>
<dbReference type="PROSITE" id="PS51352">
    <property type="entry name" value="THIOREDOXIN_2"/>
    <property type="match status" value="1"/>
</dbReference>
<dbReference type="EMBL" id="CP134145">
    <property type="protein sequence ID" value="WNC73442.1"/>
    <property type="molecule type" value="Genomic_DNA"/>
</dbReference>
<evidence type="ECO:0000256" key="4">
    <source>
        <dbReference type="ARBA" id="ARBA00023157"/>
    </source>
</evidence>
<sequence length="246" mass="27404">MFTSVACGPQGSSQEKEKNIDELKAEIAKLNSQVELIQKQVNDIHEIAVASQKPKSRKLPNQVNFDADGTLPSLGDDTADIAIIEFSDFQCPYCKRYLDQTFPLLSKNYIEQGKVKYLIRDFPLSFHPKAQGAAIAGICAQQQGSYWPFRDNLFNNMNKLEDSYYLQLSQELQLDKPLFEQCLSETTHLAKIQTDVALGKSLGVTGTPAFIVGKVENNVLVEPQLIIGAQSYRSFSIILNELAAPQ</sequence>
<keyword evidence="6" id="KW-0175">Coiled coil</keyword>
<dbReference type="PANTHER" id="PTHR13887">
    <property type="entry name" value="GLUTATHIONE S-TRANSFERASE KAPPA"/>
    <property type="match status" value="1"/>
</dbReference>
<dbReference type="Pfam" id="PF13462">
    <property type="entry name" value="Thioredoxin_4"/>
    <property type="match status" value="1"/>
</dbReference>
<keyword evidence="4" id="KW-1015">Disulfide bond</keyword>
<evidence type="ECO:0000313" key="9">
    <source>
        <dbReference type="Proteomes" id="UP001258994"/>
    </source>
</evidence>
<dbReference type="Gene3D" id="1.10.40.80">
    <property type="match status" value="1"/>
</dbReference>
<organism evidence="8 9">
    <name type="scientific">Thalassotalea psychrophila</name>
    <dbReference type="NCBI Taxonomy" id="3065647"/>
    <lineage>
        <taxon>Bacteria</taxon>
        <taxon>Pseudomonadati</taxon>
        <taxon>Pseudomonadota</taxon>
        <taxon>Gammaproteobacteria</taxon>
        <taxon>Alteromonadales</taxon>
        <taxon>Colwelliaceae</taxon>
        <taxon>Thalassotalea</taxon>
    </lineage>
</organism>
<protein>
    <submittedName>
        <fullName evidence="8">Thioredoxin domain-containing protein</fullName>
    </submittedName>
</protein>
<feature type="domain" description="Thioredoxin" evidence="7">
    <location>
        <begin position="53"/>
        <end position="244"/>
    </location>
</feature>
<feature type="coiled-coil region" evidence="6">
    <location>
        <begin position="13"/>
        <end position="40"/>
    </location>
</feature>
<keyword evidence="2" id="KW-0732">Signal</keyword>
<dbReference type="InterPro" id="IPR013766">
    <property type="entry name" value="Thioredoxin_domain"/>
</dbReference>
<accession>A0ABY9TX56</accession>
<evidence type="ECO:0000256" key="1">
    <source>
        <dbReference type="ARBA" id="ARBA00005791"/>
    </source>
</evidence>
<evidence type="ECO:0000259" key="7">
    <source>
        <dbReference type="PROSITE" id="PS51352"/>
    </source>
</evidence>
<proteinExistence type="inferred from homology"/>
<gene>
    <name evidence="8" type="ORF">RGQ13_05455</name>
</gene>
<dbReference type="Gene3D" id="3.40.30.10">
    <property type="entry name" value="Glutaredoxin"/>
    <property type="match status" value="1"/>
</dbReference>
<name>A0ABY9TX56_9GAMM</name>
<keyword evidence="9" id="KW-1185">Reference proteome</keyword>
<evidence type="ECO:0000256" key="3">
    <source>
        <dbReference type="ARBA" id="ARBA00023002"/>
    </source>
</evidence>
<reference evidence="9" key="1">
    <citation type="submission" date="2023-09" db="EMBL/GenBank/DDBJ databases">
        <authorList>
            <person name="Li S."/>
            <person name="Li X."/>
            <person name="Zhang C."/>
            <person name="Zhao Z."/>
        </authorList>
    </citation>
    <scope>NUCLEOTIDE SEQUENCE [LARGE SCALE GENOMIC DNA]</scope>
    <source>
        <strain evidence="9">SQ149</strain>
    </source>
</reference>
<dbReference type="InterPro" id="IPR036249">
    <property type="entry name" value="Thioredoxin-like_sf"/>
</dbReference>
<dbReference type="RefSeq" id="WP_348392554.1">
    <property type="nucleotide sequence ID" value="NZ_CP134145.1"/>
</dbReference>
<evidence type="ECO:0000256" key="2">
    <source>
        <dbReference type="ARBA" id="ARBA00022729"/>
    </source>
</evidence>
<evidence type="ECO:0000313" key="8">
    <source>
        <dbReference type="EMBL" id="WNC73442.1"/>
    </source>
</evidence>
<comment type="similarity">
    <text evidence="1">Belongs to the thioredoxin family. DsbA subfamily.</text>
</comment>
<keyword evidence="5" id="KW-0676">Redox-active center</keyword>
<dbReference type="Proteomes" id="UP001258994">
    <property type="component" value="Chromosome"/>
</dbReference>